<evidence type="ECO:0000259" key="9">
    <source>
        <dbReference type="PROSITE" id="PS51981"/>
    </source>
</evidence>
<dbReference type="PROSITE" id="PS51981">
    <property type="entry name" value="ZF_RZ"/>
    <property type="match status" value="1"/>
</dbReference>
<dbReference type="InterPro" id="IPR027417">
    <property type="entry name" value="P-loop_NTPase"/>
</dbReference>
<keyword evidence="3" id="KW-0479">Metal-binding</keyword>
<dbReference type="InterPro" id="IPR045055">
    <property type="entry name" value="DNA2/NAM7-like"/>
</dbReference>
<dbReference type="Pfam" id="PF13086">
    <property type="entry name" value="AAA_11"/>
    <property type="match status" value="1"/>
</dbReference>
<evidence type="ECO:0000256" key="6">
    <source>
        <dbReference type="ARBA" id="ARBA00022833"/>
    </source>
</evidence>
<keyword evidence="11" id="KW-1185">Reference proteome</keyword>
<dbReference type="PANTHER" id="PTHR10887:SF341">
    <property type="entry name" value="NFX1-TYPE ZINC FINGER-CONTAINING PROTEIN 1"/>
    <property type="match status" value="1"/>
</dbReference>
<dbReference type="STRING" id="299467.A0A443S8V4"/>
<keyword evidence="2" id="KW-0963">Cytoplasm</keyword>
<evidence type="ECO:0000256" key="1">
    <source>
        <dbReference type="ARBA" id="ARBA00004496"/>
    </source>
</evidence>
<dbReference type="InterPro" id="IPR000967">
    <property type="entry name" value="Znf_NFX1"/>
</dbReference>
<dbReference type="InterPro" id="IPR041677">
    <property type="entry name" value="DNA2/NAM7_AAA_11"/>
</dbReference>
<evidence type="ECO:0000256" key="3">
    <source>
        <dbReference type="ARBA" id="ARBA00022723"/>
    </source>
</evidence>
<feature type="region of interest" description="Disordered" evidence="8">
    <location>
        <begin position="67"/>
        <end position="124"/>
    </location>
</feature>
<gene>
    <name evidence="10" type="ORF">B4U80_06030</name>
</gene>
<keyword evidence="4" id="KW-0677">Repeat</keyword>
<dbReference type="InterPro" id="IPR047187">
    <property type="entry name" value="SF1_C_Upf1"/>
</dbReference>
<dbReference type="SMART" id="SM00438">
    <property type="entry name" value="ZnF_NFX"/>
    <property type="match status" value="4"/>
</dbReference>
<dbReference type="VEuPathDB" id="VectorBase:LDEU008099"/>
<dbReference type="GO" id="GO:0004386">
    <property type="term" value="F:helicase activity"/>
    <property type="evidence" value="ECO:0007669"/>
    <property type="project" value="InterPro"/>
</dbReference>
<dbReference type="GO" id="GO:0031048">
    <property type="term" value="P:regulatory ncRNA-mediated heterochromatin formation"/>
    <property type="evidence" value="ECO:0007669"/>
    <property type="project" value="TreeGrafter"/>
</dbReference>
<evidence type="ECO:0000313" key="10">
    <source>
        <dbReference type="EMBL" id="RWS23941.1"/>
    </source>
</evidence>
<comment type="subcellular location">
    <subcellularLocation>
        <location evidence="1">Cytoplasm</location>
    </subcellularLocation>
</comment>
<dbReference type="GO" id="GO:0031380">
    <property type="term" value="C:nuclear RNA-directed RNA polymerase complex"/>
    <property type="evidence" value="ECO:0007669"/>
    <property type="project" value="TreeGrafter"/>
</dbReference>
<dbReference type="PANTHER" id="PTHR10887">
    <property type="entry name" value="DNA2/NAM7 HELICASE FAMILY"/>
    <property type="match status" value="1"/>
</dbReference>
<evidence type="ECO:0000256" key="8">
    <source>
        <dbReference type="SAM" id="MobiDB-lite"/>
    </source>
</evidence>
<name>A0A443S8V4_9ACAR</name>
<proteinExistence type="predicted"/>
<dbReference type="CDD" id="cd18808">
    <property type="entry name" value="SF1_C_Upf1"/>
    <property type="match status" value="1"/>
</dbReference>
<keyword evidence="7" id="KW-0391">Immunity</keyword>
<reference evidence="10 11" key="1">
    <citation type="journal article" date="2018" name="Gigascience">
        <title>Genomes of trombidid mites reveal novel predicted allergens and laterally-transferred genes associated with secondary metabolism.</title>
        <authorList>
            <person name="Dong X."/>
            <person name="Chaisiri K."/>
            <person name="Xia D."/>
            <person name="Armstrong S.D."/>
            <person name="Fang Y."/>
            <person name="Donnelly M.J."/>
            <person name="Kadowaki T."/>
            <person name="McGarry J.W."/>
            <person name="Darby A.C."/>
            <person name="Makepeace B.L."/>
        </authorList>
    </citation>
    <scope>NUCLEOTIDE SEQUENCE [LARGE SCALE GENOMIC DNA]</scope>
    <source>
        <strain evidence="10">UoL-UT</strain>
    </source>
</reference>
<dbReference type="InterPro" id="IPR041679">
    <property type="entry name" value="DNA2/NAM7-like_C"/>
</dbReference>
<dbReference type="Gene3D" id="3.40.50.300">
    <property type="entry name" value="P-loop containing nucleotide triphosphate hydrolases"/>
    <property type="match status" value="2"/>
</dbReference>
<dbReference type="Pfam" id="PF13087">
    <property type="entry name" value="AAA_12"/>
    <property type="match status" value="1"/>
</dbReference>
<comment type="caution">
    <text evidence="10">The sequence shown here is derived from an EMBL/GenBank/DDBJ whole genome shotgun (WGS) entry which is preliminary data.</text>
</comment>
<evidence type="ECO:0000256" key="4">
    <source>
        <dbReference type="ARBA" id="ARBA00022737"/>
    </source>
</evidence>
<accession>A0A443S8V4</accession>
<organism evidence="10 11">
    <name type="scientific">Leptotrombidium deliense</name>
    <dbReference type="NCBI Taxonomy" id="299467"/>
    <lineage>
        <taxon>Eukaryota</taxon>
        <taxon>Metazoa</taxon>
        <taxon>Ecdysozoa</taxon>
        <taxon>Arthropoda</taxon>
        <taxon>Chelicerata</taxon>
        <taxon>Arachnida</taxon>
        <taxon>Acari</taxon>
        <taxon>Acariformes</taxon>
        <taxon>Trombidiformes</taxon>
        <taxon>Prostigmata</taxon>
        <taxon>Anystina</taxon>
        <taxon>Parasitengona</taxon>
        <taxon>Trombiculoidea</taxon>
        <taxon>Trombiculidae</taxon>
        <taxon>Leptotrombidium</taxon>
    </lineage>
</organism>
<keyword evidence="6" id="KW-0862">Zinc</keyword>
<sequence>MKVVVNNFFKKISALRKSLLPPKVLDVIKTEISEHQANSLKSLVKNSHLCVDLNFFDALKTWLEENATESAKSEETYEDVEEDEEEIERLRDERETEDSVEDDWLGESDSHEETEDSVEDDWLGKSDAHEATEKTFAIDASKIDDKTFKQYFDKQMSSDETMDIETAKKITDVKSLPQRKRWSLYRLWVKLYIRTLMKAEDNIFDARVAARLRERMQELKIEEEISMLKISKDAKIIGVTTTGAAKNRALISKLKPKIVIVEEAAEILESHIITAMTTETKHLILIGDHIQLKPKPTVHELAKNYELDVSLFERLIKNQLSFSKLKIQHRMHPTISEYLVPLFYPELENHESVTKYESIKGVTKNIFFFNHSECEEVQNDGKSRYNNFESEFVFRLCQYLILQGYKSSQITVLTMYSAQMFKTRYKFKEYNETSYIRISVVDNFQGEENDIIVCSFVRSNAQGDIGFLKTPNRINVALSRAKKGFYAVGNFEMFANVSVDLWFPLVHRLKNRGCFGNKLELYCQNHPDQKILISKPIEFYQSAEGGCMKQCDYRLHCGHTCPRKCHSYDTAHEFVRCNDKCLTICCENNHRCQKKCHVGEKCPPCYEKIAKKRSCGHTLVTQCGRNVEIDICDQPCEKILRCGHQCNKRCIDDCSTAICDKMVKAKTLCGHEEVEALCGVKNDTSALLEHCKGDCNTILKCKHQCEGTCAGCRQGRLHVKCGERCDRPLICGHICKSPCSSNCPPCKRDCEHICTHGLKCKHKCGTMCIPCRKRCNFSCEHCWCINLCSEQCEQKFKKCSQKLPCSHKCRGINGYACLTVCDICEPQKFKDAKYFGQNDDNEACFIQLKTCGHLFEANGLYKHLLLNNGLDATEDQQLKCPDCGEMMEESLFNMIRSVDKTNKRLIHGCLKTLPCKHPCIGICGEQCLCRECNQAEVEKMIFGTEEDENARFVQLMPCKHIFEYSGIQKWISQAVASSQSSLDEDTSIKMIACISCKQPLNQSLVFNSEIRQIIDDIENIKKRFNGVVEANSTRRYFLIEKCLSLRERESLEVKQGKKVYSGVTRKLIKCHKNLDKTSLSNSELEMISNALKVVEEVINLSVKGDVFDEMFNRRVTDVIDFLNNQCESSNNEQQMSDLMFEINILKNYRNIFSLKGDLKSEVTELVTQAKELFHRVGRLSDEDAEKLKKIVDKAIELNGGIPKHEMKMVLKAMNFGQKGHWFKCPNGHPYCITECGGAMETGKCPECQEEIGGTSHRLVETNTIATDIDNAIMSAYDYSAIGVEYS</sequence>
<dbReference type="EMBL" id="NCKV01005637">
    <property type="protein sequence ID" value="RWS23941.1"/>
    <property type="molecule type" value="Genomic_DNA"/>
</dbReference>
<dbReference type="InterPro" id="IPR046439">
    <property type="entry name" value="ZF_RZ_dom"/>
</dbReference>
<feature type="domain" description="RZ-type" evidence="9">
    <location>
        <begin position="1201"/>
        <end position="1271"/>
    </location>
</feature>
<dbReference type="GO" id="GO:0002376">
    <property type="term" value="P:immune system process"/>
    <property type="evidence" value="ECO:0007669"/>
    <property type="project" value="UniProtKB-KW"/>
</dbReference>
<dbReference type="GO" id="GO:0008270">
    <property type="term" value="F:zinc ion binding"/>
    <property type="evidence" value="ECO:0007669"/>
    <property type="project" value="UniProtKB-KW"/>
</dbReference>
<dbReference type="GO" id="GO:0005737">
    <property type="term" value="C:cytoplasm"/>
    <property type="evidence" value="ECO:0007669"/>
    <property type="project" value="UniProtKB-SubCell"/>
</dbReference>
<protein>
    <submittedName>
        <fullName evidence="10">NFX1-type zinc finger-containing protein 1-like isoform b</fullName>
    </submittedName>
</protein>
<feature type="compositionally biased region" description="Acidic residues" evidence="8">
    <location>
        <begin position="76"/>
        <end position="87"/>
    </location>
</feature>
<evidence type="ECO:0000313" key="11">
    <source>
        <dbReference type="Proteomes" id="UP000288716"/>
    </source>
</evidence>
<evidence type="ECO:0000256" key="2">
    <source>
        <dbReference type="ARBA" id="ARBA00022490"/>
    </source>
</evidence>
<feature type="compositionally biased region" description="Acidic residues" evidence="8">
    <location>
        <begin position="95"/>
        <end position="121"/>
    </location>
</feature>
<evidence type="ECO:0000256" key="7">
    <source>
        <dbReference type="ARBA" id="ARBA00022859"/>
    </source>
</evidence>
<keyword evidence="5" id="KW-0863">Zinc-finger</keyword>
<dbReference type="CDD" id="cd06008">
    <property type="entry name" value="NF-X1-zinc-finger"/>
    <property type="match status" value="1"/>
</dbReference>
<dbReference type="Proteomes" id="UP000288716">
    <property type="component" value="Unassembled WGS sequence"/>
</dbReference>
<dbReference type="SUPFAM" id="SSF52540">
    <property type="entry name" value="P-loop containing nucleoside triphosphate hydrolases"/>
    <property type="match status" value="1"/>
</dbReference>
<evidence type="ECO:0000256" key="5">
    <source>
        <dbReference type="ARBA" id="ARBA00022771"/>
    </source>
</evidence>
<dbReference type="Pfam" id="PF20173">
    <property type="entry name" value="ZnF_RZ-type"/>
    <property type="match status" value="1"/>
</dbReference>
<dbReference type="OrthoDB" id="6510728at2759"/>
<dbReference type="FunFam" id="3.40.50.300:FF:001366">
    <property type="entry name" value="ATP binding protein, putative"/>
    <property type="match status" value="1"/>
</dbReference>